<organism evidence="2 3">
    <name type="scientific">Heterostelium pallidum (strain ATCC 26659 / Pp 5 / PN500)</name>
    <name type="common">Cellular slime mold</name>
    <name type="synonym">Polysphondylium pallidum</name>
    <dbReference type="NCBI Taxonomy" id="670386"/>
    <lineage>
        <taxon>Eukaryota</taxon>
        <taxon>Amoebozoa</taxon>
        <taxon>Evosea</taxon>
        <taxon>Eumycetozoa</taxon>
        <taxon>Dictyostelia</taxon>
        <taxon>Acytosteliales</taxon>
        <taxon>Acytosteliaceae</taxon>
        <taxon>Heterostelium</taxon>
    </lineage>
</organism>
<keyword evidence="3" id="KW-1185">Reference proteome</keyword>
<gene>
    <name evidence="2" type="ORF">PPL_10188</name>
</gene>
<dbReference type="InParanoid" id="D3BQK3"/>
<reference evidence="2 3" key="1">
    <citation type="journal article" date="2011" name="Genome Res.">
        <title>Phylogeny-wide analysis of social amoeba genomes highlights ancient origins for complex intercellular communication.</title>
        <authorList>
            <person name="Heidel A.J."/>
            <person name="Lawal H.M."/>
            <person name="Felder M."/>
            <person name="Schilde C."/>
            <person name="Helps N.R."/>
            <person name="Tunggal B."/>
            <person name="Rivero F."/>
            <person name="John U."/>
            <person name="Schleicher M."/>
            <person name="Eichinger L."/>
            <person name="Platzer M."/>
            <person name="Noegel A.A."/>
            <person name="Schaap P."/>
            <person name="Gloeckner G."/>
        </authorList>
    </citation>
    <scope>NUCLEOTIDE SEQUENCE [LARGE SCALE GENOMIC DNA]</scope>
    <source>
        <strain evidence="3">ATCC 26659 / Pp 5 / PN500</strain>
    </source>
</reference>
<dbReference type="EMBL" id="ADBJ01000047">
    <property type="protein sequence ID" value="EFA76423.1"/>
    <property type="molecule type" value="Genomic_DNA"/>
</dbReference>
<feature type="region of interest" description="Disordered" evidence="1">
    <location>
        <begin position="937"/>
        <end position="974"/>
    </location>
</feature>
<evidence type="ECO:0000256" key="1">
    <source>
        <dbReference type="SAM" id="MobiDB-lite"/>
    </source>
</evidence>
<sequence>MVEFDRELIILYQNVTQNRQQYSTNLNILLSFIKPWFTQPLDCHPQLLSHWIHLLKHNIQDEENMAILNHLCNGSYLKNYGADIPVQLESVIGGFSSGAIKKLILRRPWIGYFLAITWCKFKKYKPKETLMFFRELAVELRNDALSLLFWEYFWMIYFDSLITLQVDPLSQDIKNDIYQSIYTSKGPMLPPIRRVYETFTTWNKESILPNNGRIVSVENQELWKLFSNSALWIFNKNEDKVFYETNQRNWLNSLSQDINSHLLVNQLLIPKRDAESFNAEEKKYQNFEDIFNEAAQSILKSTVVESIKLFNDLKLYLGHSKRLSQNILHDDKVFSELSQSLHNTKLTRNNAILKCSNPSCLGVTVSVETKSSQPNAQSSSMIKDNRKSFNEHFYNLFERVYQLAVLTLVLEDRRLHDLYFQKEDLFALLVQISSDHSDSITETVINTLSEVAYRIGKDILDKDPSNQTFLLNTFLPQGIASDNAPKTDYSLFVRLFSPSLVNDMTKYLDYLELSITSPRISNQQKRDIFESFKIDTKIQQITHMPGGKERLFQLLPTMLETNAIEPTAIIINALLFVDSSYLINVTLALVKDFASLELMERVYGKSRQFYEFVKSIKPEQQNLIIQTLVEKISDLVPRSINMAWEVFFYGYIPLLDKYRKTDEAKKNRHIQELVELMGNMVAEGHLETATFHVQPNDILEQMCNVICQTEYGEIVVALFSILDWGLLRSIAKIPDHVGLHYLKLCMYISILNGSSIAAPDLGLALGGDNSIDWYKCGDLQDATVIFDGLALTNVITSLPGAESHAATHPFARREQGGQRPRAIGNTTENEEYPQDCHVLLGLRSEIETDHLHALEGSQHQSSKLDIELLFDTLTESLSTDHAGHAYRTERQSLLSGDRGSATLAALGRHHPSIDTDQQVLGIHRCRLCHSQIHPKQLSGHSLHCDSPATTTKDSGSSSYPRSHHQHLIPKQSTNDINLKDKATLQKINIVKSWIQSFFGNTNPITSLFSKNKTVIPQTHLASRACYIFLIRSIIQQQGKSKDDEQLLNSTVEGLLELKKKSKDYQTYDAFFNQVDNFLSPIVEVDDFSQILIQTLVPFASYLSNLLKYEP</sequence>
<dbReference type="RefSeq" id="XP_020428555.1">
    <property type="nucleotide sequence ID" value="XM_020580970.1"/>
</dbReference>
<comment type="caution">
    <text evidence="2">The sequence shown here is derived from an EMBL/GenBank/DDBJ whole genome shotgun (WGS) entry which is preliminary data.</text>
</comment>
<evidence type="ECO:0000313" key="2">
    <source>
        <dbReference type="EMBL" id="EFA76423.1"/>
    </source>
</evidence>
<name>D3BQK3_HETP5</name>
<feature type="compositionally biased region" description="Polar residues" evidence="1">
    <location>
        <begin position="947"/>
        <end position="960"/>
    </location>
</feature>
<feature type="region of interest" description="Disordered" evidence="1">
    <location>
        <begin position="805"/>
        <end position="828"/>
    </location>
</feature>
<protein>
    <submittedName>
        <fullName evidence="2">Uncharacterized protein</fullName>
    </submittedName>
</protein>
<dbReference type="GeneID" id="31365659"/>
<dbReference type="Proteomes" id="UP000001396">
    <property type="component" value="Unassembled WGS sequence"/>
</dbReference>
<evidence type="ECO:0000313" key="3">
    <source>
        <dbReference type="Proteomes" id="UP000001396"/>
    </source>
</evidence>
<dbReference type="AlphaFoldDB" id="D3BQK3"/>
<dbReference type="FunCoup" id="D3BQK3">
    <property type="interactions" value="611"/>
</dbReference>
<proteinExistence type="predicted"/>
<accession>D3BQK3</accession>